<reference evidence="2 3" key="1">
    <citation type="submission" date="2016-09" db="EMBL/GenBank/DDBJ databases">
        <title>Rhizobium oryziradicis sp. nov., isolated from the root of rice.</title>
        <authorList>
            <person name="Zhao J."/>
            <person name="Zhang X."/>
        </authorList>
    </citation>
    <scope>NUCLEOTIDE SEQUENCE [LARGE SCALE GENOMIC DNA]</scope>
    <source>
        <strain evidence="2 3">N19</strain>
    </source>
</reference>
<gene>
    <name evidence="2" type="ORF">BJF95_10210</name>
</gene>
<evidence type="ECO:0000313" key="3">
    <source>
        <dbReference type="Proteomes" id="UP000186894"/>
    </source>
</evidence>
<name>A0A1Q8ZU71_9HYPH</name>
<dbReference type="STRING" id="1867956.BJF95_10210"/>
<keyword evidence="3" id="KW-1185">Reference proteome</keyword>
<protein>
    <recommendedName>
        <fullName evidence="1">DUF2087 domain-containing protein</fullName>
    </recommendedName>
</protein>
<dbReference type="RefSeq" id="WP_075638561.1">
    <property type="nucleotide sequence ID" value="NZ_MKIM01000024.1"/>
</dbReference>
<proteinExistence type="predicted"/>
<accession>A0A1Q8ZU71</accession>
<comment type="caution">
    <text evidence="2">The sequence shown here is derived from an EMBL/GenBank/DDBJ whole genome shotgun (WGS) entry which is preliminary data.</text>
</comment>
<dbReference type="Pfam" id="PF09860">
    <property type="entry name" value="DUF2087"/>
    <property type="match status" value="1"/>
</dbReference>
<dbReference type="EMBL" id="MKIM01000024">
    <property type="protein sequence ID" value="OLP45545.1"/>
    <property type="molecule type" value="Genomic_DNA"/>
</dbReference>
<dbReference type="Proteomes" id="UP000186894">
    <property type="component" value="Unassembled WGS sequence"/>
</dbReference>
<dbReference type="OrthoDB" id="6867569at2"/>
<dbReference type="AlphaFoldDB" id="A0A1Q8ZU71"/>
<evidence type="ECO:0000313" key="2">
    <source>
        <dbReference type="EMBL" id="OLP45545.1"/>
    </source>
</evidence>
<dbReference type="InterPro" id="IPR018656">
    <property type="entry name" value="DUF2087"/>
</dbReference>
<feature type="domain" description="DUF2087" evidence="1">
    <location>
        <begin position="90"/>
        <end position="159"/>
    </location>
</feature>
<sequence length="188" mass="21476">MSRVVHPFYAADISALAKAMTRELENMPEKPGHVQLLNLLARSAGYRNFQHFRASSAAQSRMLAPVPAPDPVDFRLIEAVLRCFDADGVLLRWPSKTSHQRLSLWRLWAAFPTDCDLLEAEVNARLKALNGFGDHVLLRREMVNNKLLSRSNDCRLYRRVEQRPPPEALALLDRAKSATLSRSFHRYQ</sequence>
<evidence type="ECO:0000259" key="1">
    <source>
        <dbReference type="Pfam" id="PF09860"/>
    </source>
</evidence>
<organism evidence="2 3">
    <name type="scientific">Rhizobium oryziradicis</name>
    <dbReference type="NCBI Taxonomy" id="1867956"/>
    <lineage>
        <taxon>Bacteria</taxon>
        <taxon>Pseudomonadati</taxon>
        <taxon>Pseudomonadota</taxon>
        <taxon>Alphaproteobacteria</taxon>
        <taxon>Hyphomicrobiales</taxon>
        <taxon>Rhizobiaceae</taxon>
        <taxon>Rhizobium/Agrobacterium group</taxon>
        <taxon>Rhizobium</taxon>
    </lineage>
</organism>